<organism evidence="1 2">
    <name type="scientific">Paenibacillus monticola</name>
    <dbReference type="NCBI Taxonomy" id="2666075"/>
    <lineage>
        <taxon>Bacteria</taxon>
        <taxon>Bacillati</taxon>
        <taxon>Bacillota</taxon>
        <taxon>Bacilli</taxon>
        <taxon>Bacillales</taxon>
        <taxon>Paenibacillaceae</taxon>
        <taxon>Paenibacillus</taxon>
    </lineage>
</organism>
<gene>
    <name evidence="1" type="ORF">GJB61_30850</name>
</gene>
<name>A0A7X2HCU1_9BACL</name>
<proteinExistence type="predicted"/>
<sequence length="148" mass="16794">MIPEIESDKYGVSVTLVSLQDGQQHVLNVAGEVITKGSQMYIRYEETEQGPQGEDSSVRTTIKIAGNELKLIRHGAVQSEQTFQSGNRLPGFYRSAYTQFNLSTETRKLEIVRDGRSLTVTWDYDLYVYEELSGQFAISLHIQEELKL</sequence>
<comment type="caution">
    <text evidence="1">The sequence shown here is derived from an EMBL/GenBank/DDBJ whole genome shotgun (WGS) entry which is preliminary data.</text>
</comment>
<dbReference type="InterPro" id="IPR012674">
    <property type="entry name" value="Calycin"/>
</dbReference>
<protein>
    <submittedName>
        <fullName evidence="1">DUF1934 family protein</fullName>
    </submittedName>
</protein>
<dbReference type="AlphaFoldDB" id="A0A7X2HCU1"/>
<dbReference type="InterPro" id="IPR015231">
    <property type="entry name" value="DUF1934"/>
</dbReference>
<dbReference type="EMBL" id="WJXB01000024">
    <property type="protein sequence ID" value="MRN57333.1"/>
    <property type="molecule type" value="Genomic_DNA"/>
</dbReference>
<dbReference type="Gene3D" id="2.40.128.20">
    <property type="match status" value="1"/>
</dbReference>
<evidence type="ECO:0000313" key="1">
    <source>
        <dbReference type="EMBL" id="MRN57333.1"/>
    </source>
</evidence>
<keyword evidence="2" id="KW-1185">Reference proteome</keyword>
<evidence type="ECO:0000313" key="2">
    <source>
        <dbReference type="Proteomes" id="UP000463051"/>
    </source>
</evidence>
<accession>A0A7X2HCU1</accession>
<dbReference type="Proteomes" id="UP000463051">
    <property type="component" value="Unassembled WGS sequence"/>
</dbReference>
<reference evidence="1 2" key="1">
    <citation type="submission" date="2019-11" db="EMBL/GenBank/DDBJ databases">
        <title>Paenibacillus monticola sp. nov., a novel PGPR strain isolated from mountain sample in China.</title>
        <authorList>
            <person name="Zhao Q."/>
            <person name="Li H.-P."/>
            <person name="Zhang J.-L."/>
        </authorList>
    </citation>
    <scope>NUCLEOTIDE SEQUENCE [LARGE SCALE GENOMIC DNA]</scope>
    <source>
        <strain evidence="1 2">LC-T2</strain>
    </source>
</reference>
<dbReference type="SUPFAM" id="SSF50814">
    <property type="entry name" value="Lipocalins"/>
    <property type="match status" value="1"/>
</dbReference>
<dbReference type="RefSeq" id="WP_154122811.1">
    <property type="nucleotide sequence ID" value="NZ_WJXB01000024.1"/>
</dbReference>
<dbReference type="Pfam" id="PF09148">
    <property type="entry name" value="DUF1934"/>
    <property type="match status" value="1"/>
</dbReference>